<sequence>MPAPGQPARRRAVTLADLIEAREIVAIVIAEDGAAALPILERIEAEIARAEAEARAIERARLIATGGRFRAASRAAA</sequence>
<comment type="caution">
    <text evidence="1">The sequence shown here is derived from an EMBL/GenBank/DDBJ whole genome shotgun (WGS) entry which is preliminary data.</text>
</comment>
<gene>
    <name evidence="1" type="ORF">FJM51_05385</name>
</gene>
<protein>
    <submittedName>
        <fullName evidence="1">Uncharacterized protein</fullName>
    </submittedName>
</protein>
<dbReference type="RefSeq" id="WP_140453095.1">
    <property type="nucleotide sequence ID" value="NZ_VFRP01000003.1"/>
</dbReference>
<dbReference type="Proteomes" id="UP000319255">
    <property type="component" value="Unassembled WGS sequence"/>
</dbReference>
<dbReference type="AlphaFoldDB" id="A0A501WV38"/>
<proteinExistence type="predicted"/>
<name>A0A501WV38_9RHOB</name>
<evidence type="ECO:0000313" key="1">
    <source>
        <dbReference type="EMBL" id="TPE52612.1"/>
    </source>
</evidence>
<evidence type="ECO:0000313" key="2">
    <source>
        <dbReference type="Proteomes" id="UP000319255"/>
    </source>
</evidence>
<keyword evidence="2" id="KW-1185">Reference proteome</keyword>
<reference evidence="1 2" key="1">
    <citation type="submission" date="2019-06" db="EMBL/GenBank/DDBJ databases">
        <title>A novel bacterium of genus Amaricoccus, isolated from marine sediment.</title>
        <authorList>
            <person name="Huang H."/>
            <person name="Mo K."/>
            <person name="Hu Y."/>
        </authorList>
    </citation>
    <scope>NUCLEOTIDE SEQUENCE [LARGE SCALE GENOMIC DNA]</scope>
    <source>
        <strain evidence="1 2">HB172011</strain>
    </source>
</reference>
<dbReference type="EMBL" id="VFRP01000003">
    <property type="protein sequence ID" value="TPE52612.1"/>
    <property type="molecule type" value="Genomic_DNA"/>
</dbReference>
<organism evidence="1 2">
    <name type="scientific">Amaricoccus solimangrovi</name>
    <dbReference type="NCBI Taxonomy" id="2589815"/>
    <lineage>
        <taxon>Bacteria</taxon>
        <taxon>Pseudomonadati</taxon>
        <taxon>Pseudomonadota</taxon>
        <taxon>Alphaproteobacteria</taxon>
        <taxon>Rhodobacterales</taxon>
        <taxon>Paracoccaceae</taxon>
        <taxon>Amaricoccus</taxon>
    </lineage>
</organism>
<accession>A0A501WV38</accession>